<gene>
    <name evidence="2" type="ORF">PEVE_00036240</name>
</gene>
<name>A0ABN8MJ13_9CNID</name>
<reference evidence="2 3" key="1">
    <citation type="submission" date="2022-05" db="EMBL/GenBank/DDBJ databases">
        <authorList>
            <consortium name="Genoscope - CEA"/>
            <person name="William W."/>
        </authorList>
    </citation>
    <scope>NUCLEOTIDE SEQUENCE [LARGE SCALE GENOMIC DNA]</scope>
</reference>
<comment type="caution">
    <text evidence="2">The sequence shown here is derived from an EMBL/GenBank/DDBJ whole genome shotgun (WGS) entry which is preliminary data.</text>
</comment>
<evidence type="ECO:0000256" key="1">
    <source>
        <dbReference type="SAM" id="MobiDB-lite"/>
    </source>
</evidence>
<evidence type="ECO:0000313" key="3">
    <source>
        <dbReference type="Proteomes" id="UP001159427"/>
    </source>
</evidence>
<dbReference type="Proteomes" id="UP001159427">
    <property type="component" value="Unassembled WGS sequence"/>
</dbReference>
<dbReference type="EMBL" id="CALNXI010000574">
    <property type="protein sequence ID" value="CAH3029482.1"/>
    <property type="molecule type" value="Genomic_DNA"/>
</dbReference>
<proteinExistence type="predicted"/>
<protein>
    <submittedName>
        <fullName evidence="2">Uncharacterized protein</fullName>
    </submittedName>
</protein>
<sequence length="76" mass="8652">KQVHRVCHLQAEDLSKHRLFKPGIKTRGWQLGSEEETKFTYNSKGEESTRLRDSAEGNTNQQVGGHCMCLVIIIIL</sequence>
<feature type="compositionally biased region" description="Basic and acidic residues" evidence="1">
    <location>
        <begin position="44"/>
        <end position="55"/>
    </location>
</feature>
<feature type="region of interest" description="Disordered" evidence="1">
    <location>
        <begin position="40"/>
        <end position="60"/>
    </location>
</feature>
<organism evidence="2 3">
    <name type="scientific">Porites evermanni</name>
    <dbReference type="NCBI Taxonomy" id="104178"/>
    <lineage>
        <taxon>Eukaryota</taxon>
        <taxon>Metazoa</taxon>
        <taxon>Cnidaria</taxon>
        <taxon>Anthozoa</taxon>
        <taxon>Hexacorallia</taxon>
        <taxon>Scleractinia</taxon>
        <taxon>Fungiina</taxon>
        <taxon>Poritidae</taxon>
        <taxon>Porites</taxon>
    </lineage>
</organism>
<evidence type="ECO:0000313" key="2">
    <source>
        <dbReference type="EMBL" id="CAH3029482.1"/>
    </source>
</evidence>
<keyword evidence="3" id="KW-1185">Reference proteome</keyword>
<feature type="non-terminal residue" evidence="2">
    <location>
        <position position="1"/>
    </location>
</feature>
<accession>A0ABN8MJ13</accession>